<dbReference type="GO" id="GO:0003677">
    <property type="term" value="F:DNA binding"/>
    <property type="evidence" value="ECO:0007669"/>
    <property type="project" value="UniProtKB-KW"/>
</dbReference>
<dbReference type="EMBL" id="BJUW01000007">
    <property type="protein sequence ID" value="GEK86738.1"/>
    <property type="molecule type" value="Genomic_DNA"/>
</dbReference>
<organism evidence="5 6">
    <name type="scientific">Microbacterium aerolatum</name>
    <dbReference type="NCBI Taxonomy" id="153731"/>
    <lineage>
        <taxon>Bacteria</taxon>
        <taxon>Bacillati</taxon>
        <taxon>Actinomycetota</taxon>
        <taxon>Actinomycetes</taxon>
        <taxon>Micrococcales</taxon>
        <taxon>Microbacteriaceae</taxon>
        <taxon>Microbacterium</taxon>
    </lineage>
</organism>
<dbReference type="Pfam" id="PF01047">
    <property type="entry name" value="MarR"/>
    <property type="match status" value="1"/>
</dbReference>
<dbReference type="PROSITE" id="PS50995">
    <property type="entry name" value="HTH_MARR_2"/>
    <property type="match status" value="1"/>
</dbReference>
<dbReference type="InterPro" id="IPR052526">
    <property type="entry name" value="HTH-type_Bedaq_tolerance"/>
</dbReference>
<dbReference type="Gene3D" id="1.10.10.10">
    <property type="entry name" value="Winged helix-like DNA-binding domain superfamily/Winged helix DNA-binding domain"/>
    <property type="match status" value="1"/>
</dbReference>
<dbReference type="OrthoDB" id="9804055at2"/>
<dbReference type="GO" id="GO:0003700">
    <property type="term" value="F:DNA-binding transcription factor activity"/>
    <property type="evidence" value="ECO:0007669"/>
    <property type="project" value="InterPro"/>
</dbReference>
<sequence>MTEPDDLLHSTATDLRLSTFRLARRLRRERAGDNVSDAHFAVLANLKTHGRLAIGELAQRERVSAPTMSNTVDALAESGLVVRVPSEDDRRRVYIEITDSGTEIVSATVQKRDAALADAIAELDFTDEQLRTLREAAALMRKVAER</sequence>
<dbReference type="PROSITE" id="PS01117">
    <property type="entry name" value="HTH_MARR_1"/>
    <property type="match status" value="1"/>
</dbReference>
<dbReference type="InterPro" id="IPR000835">
    <property type="entry name" value="HTH_MarR-typ"/>
</dbReference>
<keyword evidence="1" id="KW-0805">Transcription regulation</keyword>
<evidence type="ECO:0000256" key="2">
    <source>
        <dbReference type="ARBA" id="ARBA00023125"/>
    </source>
</evidence>
<dbReference type="SMART" id="SM00347">
    <property type="entry name" value="HTH_MARR"/>
    <property type="match status" value="1"/>
</dbReference>
<evidence type="ECO:0000256" key="1">
    <source>
        <dbReference type="ARBA" id="ARBA00023015"/>
    </source>
</evidence>
<evidence type="ECO:0000259" key="4">
    <source>
        <dbReference type="PROSITE" id="PS50995"/>
    </source>
</evidence>
<evidence type="ECO:0000256" key="3">
    <source>
        <dbReference type="ARBA" id="ARBA00023163"/>
    </source>
</evidence>
<feature type="domain" description="HTH marR-type" evidence="4">
    <location>
        <begin position="12"/>
        <end position="145"/>
    </location>
</feature>
<protein>
    <recommendedName>
        <fullName evidence="4">HTH marR-type domain-containing protein</fullName>
    </recommendedName>
</protein>
<gene>
    <name evidence="5" type="ORF">MAE01_19140</name>
</gene>
<dbReference type="InterPro" id="IPR023187">
    <property type="entry name" value="Tscrpt_reg_MarR-type_CS"/>
</dbReference>
<dbReference type="Proteomes" id="UP000321225">
    <property type="component" value="Unassembled WGS sequence"/>
</dbReference>
<dbReference type="AlphaFoldDB" id="A0A511AF04"/>
<comment type="caution">
    <text evidence="5">The sequence shown here is derived from an EMBL/GenBank/DDBJ whole genome shotgun (WGS) entry which is preliminary data.</text>
</comment>
<dbReference type="SUPFAM" id="SSF46785">
    <property type="entry name" value="Winged helix' DNA-binding domain"/>
    <property type="match status" value="1"/>
</dbReference>
<evidence type="ECO:0000313" key="6">
    <source>
        <dbReference type="Proteomes" id="UP000321225"/>
    </source>
</evidence>
<dbReference type="PANTHER" id="PTHR39515:SF2">
    <property type="entry name" value="HTH-TYPE TRANSCRIPTIONAL REGULATOR RV0880"/>
    <property type="match status" value="1"/>
</dbReference>
<dbReference type="RefSeq" id="WP_147039323.1">
    <property type="nucleotide sequence ID" value="NZ_BJUW01000007.1"/>
</dbReference>
<proteinExistence type="predicted"/>
<keyword evidence="3" id="KW-0804">Transcription</keyword>
<dbReference type="InterPro" id="IPR036388">
    <property type="entry name" value="WH-like_DNA-bd_sf"/>
</dbReference>
<reference evidence="5 6" key="1">
    <citation type="submission" date="2019-07" db="EMBL/GenBank/DDBJ databases">
        <title>Whole genome shotgun sequence of Microbacterium aerolatum NBRC 103071.</title>
        <authorList>
            <person name="Hosoyama A."/>
            <person name="Uohara A."/>
            <person name="Ohji S."/>
            <person name="Ichikawa N."/>
        </authorList>
    </citation>
    <scope>NUCLEOTIDE SEQUENCE [LARGE SCALE GENOMIC DNA]</scope>
    <source>
        <strain evidence="5 6">NBRC 103071</strain>
    </source>
</reference>
<dbReference type="InterPro" id="IPR036390">
    <property type="entry name" value="WH_DNA-bd_sf"/>
</dbReference>
<dbReference type="PANTHER" id="PTHR39515">
    <property type="entry name" value="CONSERVED PROTEIN"/>
    <property type="match status" value="1"/>
</dbReference>
<name>A0A511AF04_9MICO</name>
<keyword evidence="6" id="KW-1185">Reference proteome</keyword>
<keyword evidence="2" id="KW-0238">DNA-binding</keyword>
<evidence type="ECO:0000313" key="5">
    <source>
        <dbReference type="EMBL" id="GEK86738.1"/>
    </source>
</evidence>
<dbReference type="PRINTS" id="PR00598">
    <property type="entry name" value="HTHMARR"/>
</dbReference>
<accession>A0A511AF04</accession>